<comment type="caution">
    <text evidence="1">The sequence shown here is derived from an EMBL/GenBank/DDBJ whole genome shotgun (WGS) entry which is preliminary data.</text>
</comment>
<name>A0AAW1ITK1_POPJA</name>
<proteinExistence type="predicted"/>
<dbReference type="AlphaFoldDB" id="A0AAW1ITK1"/>
<reference evidence="1 2" key="1">
    <citation type="journal article" date="2024" name="BMC Genomics">
        <title>De novo assembly and annotation of Popillia japonica's genome with initial clues to its potential as an invasive pest.</title>
        <authorList>
            <person name="Cucini C."/>
            <person name="Boschi S."/>
            <person name="Funari R."/>
            <person name="Cardaioli E."/>
            <person name="Iannotti N."/>
            <person name="Marturano G."/>
            <person name="Paoli F."/>
            <person name="Bruttini M."/>
            <person name="Carapelli A."/>
            <person name="Frati F."/>
            <person name="Nardi F."/>
        </authorList>
    </citation>
    <scope>NUCLEOTIDE SEQUENCE [LARGE SCALE GENOMIC DNA]</scope>
    <source>
        <strain evidence="1">DMR45628</strain>
    </source>
</reference>
<gene>
    <name evidence="1" type="ORF">QE152_g34842</name>
</gene>
<accession>A0AAW1ITK1</accession>
<sequence length="107" mass="11904">MIAVVVDVKENESYQMGAKIVVLKQVDIQNLNMIAVVVDVKENESYQMGAKIVVLKQVDIQNLPPTCSEDLINIKYVDKDKEVLLREVDGKLFSTGGSGFKECNCLI</sequence>
<evidence type="ECO:0000313" key="1">
    <source>
        <dbReference type="EMBL" id="KAK9692897.1"/>
    </source>
</evidence>
<organism evidence="1 2">
    <name type="scientific">Popillia japonica</name>
    <name type="common">Japanese beetle</name>
    <dbReference type="NCBI Taxonomy" id="7064"/>
    <lineage>
        <taxon>Eukaryota</taxon>
        <taxon>Metazoa</taxon>
        <taxon>Ecdysozoa</taxon>
        <taxon>Arthropoda</taxon>
        <taxon>Hexapoda</taxon>
        <taxon>Insecta</taxon>
        <taxon>Pterygota</taxon>
        <taxon>Neoptera</taxon>
        <taxon>Endopterygota</taxon>
        <taxon>Coleoptera</taxon>
        <taxon>Polyphaga</taxon>
        <taxon>Scarabaeiformia</taxon>
        <taxon>Scarabaeidae</taxon>
        <taxon>Rutelinae</taxon>
        <taxon>Popillia</taxon>
    </lineage>
</organism>
<protein>
    <submittedName>
        <fullName evidence="1">Uncharacterized protein</fullName>
    </submittedName>
</protein>
<dbReference type="Proteomes" id="UP001458880">
    <property type="component" value="Unassembled WGS sequence"/>
</dbReference>
<dbReference type="EMBL" id="JASPKY010000561">
    <property type="protein sequence ID" value="KAK9692897.1"/>
    <property type="molecule type" value="Genomic_DNA"/>
</dbReference>
<evidence type="ECO:0000313" key="2">
    <source>
        <dbReference type="Proteomes" id="UP001458880"/>
    </source>
</evidence>
<keyword evidence="2" id="KW-1185">Reference proteome</keyword>